<sequence length="610" mass="69033">MSTLEELKVLRKKLSDALKRSQDEAKTQKIKENLAKVYKNMASKVAPTDFTKAIEYSKYVIDLMPTQSPGYLTIGKILQENNKDDAALKMYQIGLKRCPEDDKLRHVLKSQMEVVQRRLDSSFKQEKPTQTTQRTSKSSLTETGSLTEVTPKTCIDPMTTLPAEVVENIFTHVPFRTVVRSMRVSKTWQTTIESMRHVWNSRINFSAAPKDRPVSVKAMERYFKLATKASPTTDLDELKHAKNNIRVINLLGMHSKSQEYAINQWLGAFWFSIERINLSLDGINTIKFASHLKKRAELIPEHRASPSDTITHLKLFSSSTNVDALVRNIITCMPKLISLEVINNHNQKTLNVVTPEPFKAPLPLSHLRVEDNTIPPRLGATFAPNAYKEIASIVEHCSDTLTGLSLSAIPIEYTRPLSKLTHLELATSNHLMEIRYLPNFMAKLQHVKLDNHHTPHFLNSLNKSTSLHQLKSLHLDLLGPLKLGSTLVPSRVHDLFNLSLPSLETLSFTNYMSNIVPGWFELLTDRLPTLVHLDLTNCKLGDIEMNALTKRNKLTNLEFIGLKDTQVTGPSLIALAKRKVGMDVTGLDMRTDTFRWLAYESGVTVKNDQK</sequence>
<feature type="domain" description="F-box" evidence="3">
    <location>
        <begin position="155"/>
        <end position="202"/>
    </location>
</feature>
<dbReference type="Proteomes" id="UP000182444">
    <property type="component" value="Chromosome 1B"/>
</dbReference>
<dbReference type="InterPro" id="IPR036047">
    <property type="entry name" value="F-box-like_dom_sf"/>
</dbReference>
<dbReference type="GeneID" id="2907020"/>
<evidence type="ECO:0000313" key="6">
    <source>
        <dbReference type="Proteomes" id="UP000182444"/>
    </source>
</evidence>
<dbReference type="PANTHER" id="PTHR31639">
    <property type="entry name" value="F-BOX PROTEIN-LIKE"/>
    <property type="match status" value="1"/>
</dbReference>
<reference evidence="5 7" key="2">
    <citation type="submission" date="2018-07" db="EMBL/GenBank/DDBJ databases">
        <title>Draft Genome Assemblies for Five Robust Yarrowia lipolytica Strains Exhibiting High Lipid Production and Pentose Sugar Utilization and Sugar Alcohol Secretion from Undetoxified Lignocellulosic Biomass Hydrolysates.</title>
        <authorList>
            <consortium name="DOE Joint Genome Institute"/>
            <person name="Walker C."/>
            <person name="Ryu S."/>
            <person name="Na H."/>
            <person name="Zane M."/>
            <person name="LaButti K."/>
            <person name="Lipzen A."/>
            <person name="Haridas S."/>
            <person name="Barry K."/>
            <person name="Grigoriev I.V."/>
            <person name="Quarterman J."/>
            <person name="Slininger P."/>
            <person name="Dien B."/>
            <person name="Trinh C.T."/>
        </authorList>
    </citation>
    <scope>NUCLEOTIDE SEQUENCE [LARGE SCALE GENOMIC DNA]</scope>
    <source>
        <strain evidence="5 7">YB392</strain>
    </source>
</reference>
<evidence type="ECO:0000256" key="2">
    <source>
        <dbReference type="SAM" id="MobiDB-lite"/>
    </source>
</evidence>
<dbReference type="InterPro" id="IPR001810">
    <property type="entry name" value="F-box_dom"/>
</dbReference>
<evidence type="ECO:0000256" key="1">
    <source>
        <dbReference type="SAM" id="Coils"/>
    </source>
</evidence>
<feature type="region of interest" description="Disordered" evidence="2">
    <location>
        <begin position="118"/>
        <end position="145"/>
    </location>
</feature>
<reference evidence="4 6" key="1">
    <citation type="journal article" date="2016" name="PLoS ONE">
        <title>Sequence Assembly of Yarrowia lipolytica Strain W29/CLIB89 Shows Transposable Element Diversity.</title>
        <authorList>
            <person name="Magnan C."/>
            <person name="Yu J."/>
            <person name="Chang I."/>
            <person name="Jahn E."/>
            <person name="Kanomata Y."/>
            <person name="Wu J."/>
            <person name="Zeller M."/>
            <person name="Oakes M."/>
            <person name="Baldi P."/>
            <person name="Sandmeyer S."/>
        </authorList>
    </citation>
    <scope>NUCLEOTIDE SEQUENCE [LARGE SCALE GENOMIC DNA]</scope>
    <source>
        <strain evidence="4">CLIB89</strain>
        <strain evidence="6">CLIB89(W29)</strain>
    </source>
</reference>
<dbReference type="EMBL" id="KZ858974">
    <property type="protein sequence ID" value="RDW26807.1"/>
    <property type="molecule type" value="Genomic_DNA"/>
</dbReference>
<protein>
    <recommendedName>
        <fullName evidence="3">F-box domain-containing protein</fullName>
    </recommendedName>
</protein>
<keyword evidence="1" id="KW-0175">Coiled coil</keyword>
<dbReference type="EMBL" id="CP017554">
    <property type="protein sequence ID" value="AOW01957.1"/>
    <property type="molecule type" value="Genomic_DNA"/>
</dbReference>
<evidence type="ECO:0000313" key="7">
    <source>
        <dbReference type="Proteomes" id="UP000256601"/>
    </source>
</evidence>
<dbReference type="AlphaFoldDB" id="A0A1H6PRW2"/>
<feature type="compositionally biased region" description="Polar residues" evidence="2">
    <location>
        <begin position="128"/>
        <end position="145"/>
    </location>
</feature>
<dbReference type="SMART" id="SM00256">
    <property type="entry name" value="FBOX"/>
    <property type="match status" value="1"/>
</dbReference>
<dbReference type="Pfam" id="PF00646">
    <property type="entry name" value="F-box"/>
    <property type="match status" value="1"/>
</dbReference>
<dbReference type="VEuPathDB" id="FungiDB:YALI1_B25997g"/>
<accession>A0A1H6PRW2</accession>
<name>A0A1H6PRW2_YARLL</name>
<dbReference type="SUPFAM" id="SSF48452">
    <property type="entry name" value="TPR-like"/>
    <property type="match status" value="1"/>
</dbReference>
<dbReference type="Gene3D" id="1.25.40.10">
    <property type="entry name" value="Tetratricopeptide repeat domain"/>
    <property type="match status" value="1"/>
</dbReference>
<dbReference type="RefSeq" id="XP_501116.1">
    <property type="nucleotide sequence ID" value="XM_501116.1"/>
</dbReference>
<feature type="coiled-coil region" evidence="1">
    <location>
        <begin position="4"/>
        <end position="31"/>
    </location>
</feature>
<proteinExistence type="predicted"/>
<dbReference type="PROSITE" id="PS50181">
    <property type="entry name" value="FBOX"/>
    <property type="match status" value="1"/>
</dbReference>
<evidence type="ECO:0000313" key="5">
    <source>
        <dbReference type="EMBL" id="RDW26807.1"/>
    </source>
</evidence>
<dbReference type="InterPro" id="IPR032675">
    <property type="entry name" value="LRR_dom_sf"/>
</dbReference>
<gene>
    <name evidence="5" type="ORF">B0I71DRAFT_130325</name>
    <name evidence="4" type="ORF">YALI1_B25997g</name>
</gene>
<evidence type="ECO:0000259" key="3">
    <source>
        <dbReference type="PROSITE" id="PS50181"/>
    </source>
</evidence>
<evidence type="ECO:0000313" key="4">
    <source>
        <dbReference type="EMBL" id="AOW01957.1"/>
    </source>
</evidence>
<organism evidence="4 6">
    <name type="scientific">Yarrowia lipolytica</name>
    <name type="common">Candida lipolytica</name>
    <dbReference type="NCBI Taxonomy" id="4952"/>
    <lineage>
        <taxon>Eukaryota</taxon>
        <taxon>Fungi</taxon>
        <taxon>Dikarya</taxon>
        <taxon>Ascomycota</taxon>
        <taxon>Saccharomycotina</taxon>
        <taxon>Dipodascomycetes</taxon>
        <taxon>Dipodascales</taxon>
        <taxon>Dipodascales incertae sedis</taxon>
        <taxon>Yarrowia</taxon>
    </lineage>
</organism>
<dbReference type="Proteomes" id="UP000256601">
    <property type="component" value="Unassembled WGS sequence"/>
</dbReference>
<feature type="compositionally biased region" description="Basic and acidic residues" evidence="2">
    <location>
        <begin position="118"/>
        <end position="127"/>
    </location>
</feature>
<dbReference type="SUPFAM" id="SSF81383">
    <property type="entry name" value="F-box domain"/>
    <property type="match status" value="1"/>
</dbReference>
<dbReference type="CDD" id="cd09917">
    <property type="entry name" value="F-box_SF"/>
    <property type="match status" value="1"/>
</dbReference>
<dbReference type="InterPro" id="IPR011990">
    <property type="entry name" value="TPR-like_helical_dom_sf"/>
</dbReference>
<dbReference type="VEuPathDB" id="FungiDB:YALI0_B19910g"/>
<dbReference type="PANTHER" id="PTHR31639:SF256">
    <property type="entry name" value="OS07G0242900 PROTEIN"/>
    <property type="match status" value="1"/>
</dbReference>
<dbReference type="Gene3D" id="3.80.10.10">
    <property type="entry name" value="Ribonuclease Inhibitor"/>
    <property type="match status" value="1"/>
</dbReference>
<dbReference type="OrthoDB" id="629492at2759"/>
<dbReference type="KEGG" id="yli:2907020"/>
<dbReference type="Gene3D" id="1.20.1280.50">
    <property type="match status" value="1"/>
</dbReference>
<dbReference type="SUPFAM" id="SSF52047">
    <property type="entry name" value="RNI-like"/>
    <property type="match status" value="1"/>
</dbReference>